<sequence>MRGDASGRQHDWLDDDAGPVVRPYTVTGGRVRPVTGGFDLMAFVLAAPGAASSPDAAHLQPEHRAILAMAAEPVSVAELAAGLNQVIGVVRVLLGDLLAAGLIAMHEPSTAAHFPEDDVLQAVVNGLRAL</sequence>
<dbReference type="Pfam" id="PF05331">
    <property type="entry name" value="DUF742"/>
    <property type="match status" value="1"/>
</dbReference>
<name>A0A6F8YME8_9ACTN</name>
<dbReference type="AlphaFoldDB" id="A0A6F8YME8"/>
<reference evidence="1 2" key="1">
    <citation type="submission" date="2020-03" db="EMBL/GenBank/DDBJ databases">
        <title>Whole genome shotgun sequence of Phytohabitans suffuscus NBRC 105367.</title>
        <authorList>
            <person name="Komaki H."/>
            <person name="Tamura T."/>
        </authorList>
    </citation>
    <scope>NUCLEOTIDE SEQUENCE [LARGE SCALE GENOMIC DNA]</scope>
    <source>
        <strain evidence="1 2">NBRC 105367</strain>
    </source>
</reference>
<evidence type="ECO:0008006" key="3">
    <source>
        <dbReference type="Google" id="ProtNLM"/>
    </source>
</evidence>
<protein>
    <recommendedName>
        <fullName evidence="3">DUF742 domain-containing protein</fullName>
    </recommendedName>
</protein>
<dbReference type="InterPro" id="IPR007995">
    <property type="entry name" value="DUF742"/>
</dbReference>
<accession>A0A6F8YME8</accession>
<dbReference type="RefSeq" id="WP_173158803.1">
    <property type="nucleotide sequence ID" value="NZ_AP022871.1"/>
</dbReference>
<evidence type="ECO:0000313" key="1">
    <source>
        <dbReference type="EMBL" id="BCB87233.1"/>
    </source>
</evidence>
<gene>
    <name evidence="1" type="ORF">Psuf_045460</name>
</gene>
<reference evidence="1 2" key="2">
    <citation type="submission" date="2020-03" db="EMBL/GenBank/DDBJ databases">
        <authorList>
            <person name="Ichikawa N."/>
            <person name="Kimura A."/>
            <person name="Kitahashi Y."/>
            <person name="Uohara A."/>
        </authorList>
    </citation>
    <scope>NUCLEOTIDE SEQUENCE [LARGE SCALE GENOMIC DNA]</scope>
    <source>
        <strain evidence="1 2">NBRC 105367</strain>
    </source>
</reference>
<dbReference type="EMBL" id="AP022871">
    <property type="protein sequence ID" value="BCB87233.1"/>
    <property type="molecule type" value="Genomic_DNA"/>
</dbReference>
<dbReference type="Proteomes" id="UP000503011">
    <property type="component" value="Chromosome"/>
</dbReference>
<proteinExistence type="predicted"/>
<evidence type="ECO:0000313" key="2">
    <source>
        <dbReference type="Proteomes" id="UP000503011"/>
    </source>
</evidence>
<dbReference type="PANTHER" id="PTHR36221">
    <property type="entry name" value="DUF742 DOMAIN-CONTAINING PROTEIN"/>
    <property type="match status" value="1"/>
</dbReference>
<keyword evidence="2" id="KW-1185">Reference proteome</keyword>
<dbReference type="KEGG" id="psuu:Psuf_045460"/>
<organism evidence="1 2">
    <name type="scientific">Phytohabitans suffuscus</name>
    <dbReference type="NCBI Taxonomy" id="624315"/>
    <lineage>
        <taxon>Bacteria</taxon>
        <taxon>Bacillati</taxon>
        <taxon>Actinomycetota</taxon>
        <taxon>Actinomycetes</taxon>
        <taxon>Micromonosporales</taxon>
        <taxon>Micromonosporaceae</taxon>
    </lineage>
</organism>
<dbReference type="PANTHER" id="PTHR36221:SF1">
    <property type="entry name" value="DUF742 DOMAIN-CONTAINING PROTEIN"/>
    <property type="match status" value="1"/>
</dbReference>